<sequence length="295" mass="35543">MNVDLNIEHYNLKDILNLFNIDINFDENDLKRAKKITLMTHPDKSKLSKEYFLFYSKAYKKLYEVFTFRKKTAQSLDISYSDLITNYNQVEIKYDEKKRNKEFNEWFNNIFEDLNNDKKEEGYSEWLKGDETELSKNIRVSKTKQEKEKILQEAKKKNRELTIYNDIEETYANISVNSSSLSNKMNDYGNNELFSKNSYQDLKNAYENTLIPVTDEDYTNRKSFKNTFELEQYRKNNEVVVDDNLKNQQNKYILNRRKMEEQEATHIGWELANEVERSQKKNQEFMSKFSLLKYK</sequence>
<proteinExistence type="predicted"/>
<dbReference type="EMBL" id="MN739240">
    <property type="protein sequence ID" value="QHS95106.1"/>
    <property type="molecule type" value="Genomic_DNA"/>
</dbReference>
<protein>
    <recommendedName>
        <fullName evidence="2">J domain-containing protein</fullName>
    </recommendedName>
</protein>
<evidence type="ECO:0000313" key="1">
    <source>
        <dbReference type="EMBL" id="QHS95106.1"/>
    </source>
</evidence>
<evidence type="ECO:0008006" key="2">
    <source>
        <dbReference type="Google" id="ProtNLM"/>
    </source>
</evidence>
<dbReference type="InterPro" id="IPR036869">
    <property type="entry name" value="J_dom_sf"/>
</dbReference>
<accession>A0A6C0BSC7</accession>
<organism evidence="1">
    <name type="scientific">viral metagenome</name>
    <dbReference type="NCBI Taxonomy" id="1070528"/>
    <lineage>
        <taxon>unclassified sequences</taxon>
        <taxon>metagenomes</taxon>
        <taxon>organismal metagenomes</taxon>
    </lineage>
</organism>
<reference evidence="1" key="1">
    <citation type="journal article" date="2020" name="Nature">
        <title>Giant virus diversity and host interactions through global metagenomics.</title>
        <authorList>
            <person name="Schulz F."/>
            <person name="Roux S."/>
            <person name="Paez-Espino D."/>
            <person name="Jungbluth S."/>
            <person name="Walsh D.A."/>
            <person name="Denef V.J."/>
            <person name="McMahon K.D."/>
            <person name="Konstantinidis K.T."/>
            <person name="Eloe-Fadrosh E.A."/>
            <person name="Kyrpides N.C."/>
            <person name="Woyke T."/>
        </authorList>
    </citation>
    <scope>NUCLEOTIDE SEQUENCE</scope>
    <source>
        <strain evidence="1">GVMAG-M-3300018428-16</strain>
    </source>
</reference>
<dbReference type="AlphaFoldDB" id="A0A6C0BSC7"/>
<name>A0A6C0BSC7_9ZZZZ</name>
<dbReference type="SUPFAM" id="SSF46565">
    <property type="entry name" value="Chaperone J-domain"/>
    <property type="match status" value="1"/>
</dbReference>